<dbReference type="InterPro" id="IPR029058">
    <property type="entry name" value="AB_hydrolase_fold"/>
</dbReference>
<reference evidence="1 2" key="1">
    <citation type="submission" date="2011-12" db="EMBL/GenBank/DDBJ databases">
        <title>Whole genome shotgun sequence of Gordonia effusa NBRC 100432.</title>
        <authorList>
            <person name="Yoshida I."/>
            <person name="Takarada H."/>
            <person name="Hosoyama A."/>
            <person name="Tsuchikane K."/>
            <person name="Katsumata H."/>
            <person name="Yamazaki S."/>
            <person name="Fujita N."/>
        </authorList>
    </citation>
    <scope>NUCLEOTIDE SEQUENCE [LARGE SCALE GENOMIC DNA]</scope>
    <source>
        <strain evidence="1 2">NBRC 100432</strain>
    </source>
</reference>
<dbReference type="Pfam" id="PF06821">
    <property type="entry name" value="Ser_hydrolase"/>
    <property type="match status" value="1"/>
</dbReference>
<evidence type="ECO:0008006" key="3">
    <source>
        <dbReference type="Google" id="ProtNLM"/>
    </source>
</evidence>
<protein>
    <recommendedName>
        <fullName evidence="3">Alpha/beta hydrolase</fullName>
    </recommendedName>
</protein>
<proteinExistence type="predicted"/>
<comment type="caution">
    <text evidence="1">The sequence shown here is derived from an EMBL/GenBank/DDBJ whole genome shotgun (WGS) entry which is preliminary data.</text>
</comment>
<evidence type="ECO:0000313" key="1">
    <source>
        <dbReference type="EMBL" id="GAB19460.1"/>
    </source>
</evidence>
<dbReference type="eggNOG" id="COG1073">
    <property type="taxonomic scope" value="Bacteria"/>
</dbReference>
<dbReference type="InterPro" id="IPR010662">
    <property type="entry name" value="RBBP9/YdeN"/>
</dbReference>
<gene>
    <name evidence="1" type="ORF">GOEFS_086_00300</name>
</gene>
<dbReference type="AlphaFoldDB" id="H0R309"/>
<accession>H0R309</accession>
<dbReference type="Proteomes" id="UP000035034">
    <property type="component" value="Unassembled WGS sequence"/>
</dbReference>
<dbReference type="GO" id="GO:0016787">
    <property type="term" value="F:hydrolase activity"/>
    <property type="evidence" value="ECO:0007669"/>
    <property type="project" value="InterPro"/>
</dbReference>
<dbReference type="STRING" id="1077974.GOEFS_086_00300"/>
<keyword evidence="2" id="KW-1185">Reference proteome</keyword>
<evidence type="ECO:0000313" key="2">
    <source>
        <dbReference type="Proteomes" id="UP000035034"/>
    </source>
</evidence>
<name>H0R309_9ACTN</name>
<dbReference type="EMBL" id="BAEH01000086">
    <property type="protein sequence ID" value="GAB19460.1"/>
    <property type="molecule type" value="Genomic_DNA"/>
</dbReference>
<dbReference type="RefSeq" id="WP_007318795.1">
    <property type="nucleotide sequence ID" value="NZ_BAEH01000086.1"/>
</dbReference>
<dbReference type="SUPFAM" id="SSF53474">
    <property type="entry name" value="alpha/beta-Hydrolases"/>
    <property type="match status" value="1"/>
</dbReference>
<organism evidence="1 2">
    <name type="scientific">Gordonia effusa NBRC 100432</name>
    <dbReference type="NCBI Taxonomy" id="1077974"/>
    <lineage>
        <taxon>Bacteria</taxon>
        <taxon>Bacillati</taxon>
        <taxon>Actinomycetota</taxon>
        <taxon>Actinomycetes</taxon>
        <taxon>Mycobacteriales</taxon>
        <taxon>Gordoniaceae</taxon>
        <taxon>Gordonia</taxon>
    </lineage>
</organism>
<dbReference type="OrthoDB" id="8894777at2"/>
<sequence length="169" mass="18279">MLFIHGAGGYVDDRPLAQTLADATDGNLVMPRFPDDDMSFGSWAGAVRGSLEGYRDRIVVAHSFGASILLRVLSQQDWPISAAILLAMPDWTPAGWDIPDYAFDGPEPTVPISLQHCRDDEVVPFAHVGMHAERLPSARVVEHETGGHQFEGVTTAIVADIESYQPPGG</sequence>
<dbReference type="Gene3D" id="3.40.50.1820">
    <property type="entry name" value="alpha/beta hydrolase"/>
    <property type="match status" value="1"/>
</dbReference>